<name>A0A8D8ZWZ4_9HEMI</name>
<accession>A0A8D8ZWZ4</accession>
<dbReference type="EMBL" id="HBUF01536907">
    <property type="protein sequence ID" value="CAG6753592.1"/>
    <property type="molecule type" value="Transcribed_RNA"/>
</dbReference>
<organism evidence="1">
    <name type="scientific">Cacopsylla melanoneura</name>
    <dbReference type="NCBI Taxonomy" id="428564"/>
    <lineage>
        <taxon>Eukaryota</taxon>
        <taxon>Metazoa</taxon>
        <taxon>Ecdysozoa</taxon>
        <taxon>Arthropoda</taxon>
        <taxon>Hexapoda</taxon>
        <taxon>Insecta</taxon>
        <taxon>Pterygota</taxon>
        <taxon>Neoptera</taxon>
        <taxon>Paraneoptera</taxon>
        <taxon>Hemiptera</taxon>
        <taxon>Sternorrhyncha</taxon>
        <taxon>Psylloidea</taxon>
        <taxon>Psyllidae</taxon>
        <taxon>Psyllinae</taxon>
        <taxon>Cacopsylla</taxon>
    </lineage>
</organism>
<protein>
    <submittedName>
        <fullName evidence="1">Uncharacterized protein</fullName>
    </submittedName>
</protein>
<sequence>MPNKSFRMFASITFSITFSFANLRELIRETLFSKNLMFIFKNGLVLKIGYEVLLKIWTSDSCVLLVVTFLNRSTVKLTRSLIWSILSSSVLEAVVILSV</sequence>
<proteinExistence type="predicted"/>
<reference evidence="1" key="1">
    <citation type="submission" date="2021-05" db="EMBL/GenBank/DDBJ databases">
        <authorList>
            <person name="Alioto T."/>
            <person name="Alioto T."/>
            <person name="Gomez Garrido J."/>
        </authorList>
    </citation>
    <scope>NUCLEOTIDE SEQUENCE</scope>
</reference>
<evidence type="ECO:0000313" key="1">
    <source>
        <dbReference type="EMBL" id="CAG6753592.1"/>
    </source>
</evidence>
<dbReference type="AlphaFoldDB" id="A0A8D8ZWZ4"/>